<keyword evidence="3" id="KW-0732">Signal</keyword>
<gene>
    <name evidence="5" type="ORF">SDC9_121331</name>
</gene>
<proteinExistence type="inferred from homology"/>
<evidence type="ECO:0000256" key="1">
    <source>
        <dbReference type="ARBA" id="ARBA00004196"/>
    </source>
</evidence>
<dbReference type="GO" id="GO:0030313">
    <property type="term" value="C:cell envelope"/>
    <property type="evidence" value="ECO:0007669"/>
    <property type="project" value="UniProtKB-SubCell"/>
</dbReference>
<dbReference type="InterPro" id="IPR028082">
    <property type="entry name" value="Peripla_BP_I"/>
</dbReference>
<evidence type="ECO:0000256" key="2">
    <source>
        <dbReference type="ARBA" id="ARBA00007639"/>
    </source>
</evidence>
<comment type="caution">
    <text evidence="5">The sequence shown here is derived from an EMBL/GenBank/DDBJ whole genome shotgun (WGS) entry which is preliminary data.</text>
</comment>
<evidence type="ECO:0000256" key="3">
    <source>
        <dbReference type="ARBA" id="ARBA00022729"/>
    </source>
</evidence>
<evidence type="ECO:0000259" key="4">
    <source>
        <dbReference type="Pfam" id="PF13407"/>
    </source>
</evidence>
<comment type="similarity">
    <text evidence="2">Belongs to the bacterial solute-binding protein 2 family.</text>
</comment>
<dbReference type="AlphaFoldDB" id="A0A645CBN9"/>
<dbReference type="PANTHER" id="PTHR46847">
    <property type="entry name" value="D-ALLOSE-BINDING PERIPLASMIC PROTEIN-RELATED"/>
    <property type="match status" value="1"/>
</dbReference>
<dbReference type="InterPro" id="IPR025997">
    <property type="entry name" value="SBP_2_dom"/>
</dbReference>
<protein>
    <recommendedName>
        <fullName evidence="4">Periplasmic binding protein domain-containing protein</fullName>
    </recommendedName>
</protein>
<dbReference type="GO" id="GO:0030246">
    <property type="term" value="F:carbohydrate binding"/>
    <property type="evidence" value="ECO:0007669"/>
    <property type="project" value="UniProtKB-ARBA"/>
</dbReference>
<sequence>MYASESVAAAVAAATKDAPVVISVISQDATSASITGRTDGFVNEMFKLCDAAQPGLVSVTGHDKWNKASSSGDTAVEILVSIAATTSVTDCQAAAQAVIQKAPVAVFCTNSGSVDGMLAATADGSDLDRTSGRYKDMVVVGSDSGATLLNAIRNQWFFGAVTQDPYMIGYYAVELAYKAIQGESIPAVVDTGCQFYTVDNMDDPDIAKLLYD</sequence>
<feature type="domain" description="Periplasmic binding protein" evidence="4">
    <location>
        <begin position="13"/>
        <end position="183"/>
    </location>
</feature>
<dbReference type="Pfam" id="PF13407">
    <property type="entry name" value="Peripla_BP_4"/>
    <property type="match status" value="1"/>
</dbReference>
<dbReference type="Gene3D" id="3.40.50.2300">
    <property type="match status" value="1"/>
</dbReference>
<comment type="subcellular location">
    <subcellularLocation>
        <location evidence="1">Cell envelope</location>
    </subcellularLocation>
</comment>
<reference evidence="5" key="1">
    <citation type="submission" date="2019-08" db="EMBL/GenBank/DDBJ databases">
        <authorList>
            <person name="Kucharzyk K."/>
            <person name="Murdoch R.W."/>
            <person name="Higgins S."/>
            <person name="Loffler F."/>
        </authorList>
    </citation>
    <scope>NUCLEOTIDE SEQUENCE</scope>
</reference>
<dbReference type="EMBL" id="VSSQ01025899">
    <property type="protein sequence ID" value="MPM74344.1"/>
    <property type="molecule type" value="Genomic_DNA"/>
</dbReference>
<organism evidence="5">
    <name type="scientific">bioreactor metagenome</name>
    <dbReference type="NCBI Taxonomy" id="1076179"/>
    <lineage>
        <taxon>unclassified sequences</taxon>
        <taxon>metagenomes</taxon>
        <taxon>ecological metagenomes</taxon>
    </lineage>
</organism>
<name>A0A645CBN9_9ZZZZ</name>
<dbReference type="PANTHER" id="PTHR46847:SF1">
    <property type="entry name" value="D-ALLOSE-BINDING PERIPLASMIC PROTEIN-RELATED"/>
    <property type="match status" value="1"/>
</dbReference>
<accession>A0A645CBN9</accession>
<dbReference type="SUPFAM" id="SSF53822">
    <property type="entry name" value="Periplasmic binding protein-like I"/>
    <property type="match status" value="1"/>
</dbReference>
<evidence type="ECO:0000313" key="5">
    <source>
        <dbReference type="EMBL" id="MPM74344.1"/>
    </source>
</evidence>